<dbReference type="InterPro" id="IPR015879">
    <property type="entry name" value="Ring_hydroxy_dOase_asu_C_dom"/>
</dbReference>
<dbReference type="PRINTS" id="PR00090">
    <property type="entry name" value="RNGDIOXGNASE"/>
</dbReference>
<evidence type="ECO:0000256" key="3">
    <source>
        <dbReference type="ARBA" id="ARBA00022723"/>
    </source>
</evidence>
<dbReference type="GO" id="GO:0051537">
    <property type="term" value="F:2 iron, 2 sulfur cluster binding"/>
    <property type="evidence" value="ECO:0007669"/>
    <property type="project" value="UniProtKB-KW"/>
</dbReference>
<dbReference type="AlphaFoldDB" id="A0A2R8CHA8"/>
<sequence>MTMQLDQLETRIRNTVQDNPEQGIFRCHRSMFTDPAFFELELKHIFEGNWLFMAHESQIPEPGDYFTLFMGRQPVIITRDKEGELHAMLNTCSHRGATLCRKRRGNKTTLTCPFHGWSFKNDGRLLKAKNEKTGAYPDGFKQDGSHDLKHLPRFETYRGFLFGSLSDDVKPLTEHLGETTKIIDNIVDQAPEGLEVLRGTSTYTFDGNWKLGAENGADGYHVSSVHWNYASTMDRRDYDKGGTRAVDANGWSKSMGGFYSYENGHMMLWTRLINPEVRPVYQRRDEITAEFGEARGDAIVNQTRNLCLYPNVYLMDQFSTQLRTIRPLAVNKSEVTIVCFAPKGESDESRALRIRQYEDFFNVSGMGTPDDLEEFRACQRGYAAENLEWNDLSRGAKQWIEGPDDNARAVDMKPLLSGASPEDEGLYVLHHKHWVEEMLRAVDRERSQLIATSIGDEEDVA</sequence>
<dbReference type="SUPFAM" id="SSF50022">
    <property type="entry name" value="ISP domain"/>
    <property type="match status" value="1"/>
</dbReference>
<gene>
    <name evidence="10" type="primary">cbdA</name>
    <name evidence="10" type="ORF">KSP9073_00202</name>
</gene>
<keyword evidence="11" id="KW-1185">Reference proteome</keyword>
<comment type="similarity">
    <text evidence="1">Belongs to the bacterial ring-hydroxylating dioxygenase alpha subunit family.</text>
</comment>
<evidence type="ECO:0000313" key="11">
    <source>
        <dbReference type="Proteomes" id="UP000244934"/>
    </source>
</evidence>
<dbReference type="SUPFAM" id="SSF55961">
    <property type="entry name" value="Bet v1-like"/>
    <property type="match status" value="1"/>
</dbReference>
<dbReference type="GO" id="GO:0005506">
    <property type="term" value="F:iron ion binding"/>
    <property type="evidence" value="ECO:0007669"/>
    <property type="project" value="InterPro"/>
</dbReference>
<evidence type="ECO:0000256" key="4">
    <source>
        <dbReference type="ARBA" id="ARBA00022964"/>
    </source>
</evidence>
<dbReference type="PROSITE" id="PS00570">
    <property type="entry name" value="RING_HYDROXYL_ALPHA"/>
    <property type="match status" value="1"/>
</dbReference>
<evidence type="ECO:0000256" key="1">
    <source>
        <dbReference type="ARBA" id="ARBA00008751"/>
    </source>
</evidence>
<organism evidence="10 11">
    <name type="scientific">Kushneria phyllosphaerae</name>
    <dbReference type="NCBI Taxonomy" id="2100822"/>
    <lineage>
        <taxon>Bacteria</taxon>
        <taxon>Pseudomonadati</taxon>
        <taxon>Pseudomonadota</taxon>
        <taxon>Gammaproteobacteria</taxon>
        <taxon>Oceanospirillales</taxon>
        <taxon>Halomonadaceae</taxon>
        <taxon>Kushneria</taxon>
    </lineage>
</organism>
<evidence type="ECO:0000256" key="6">
    <source>
        <dbReference type="ARBA" id="ARBA00023004"/>
    </source>
</evidence>
<evidence type="ECO:0000259" key="9">
    <source>
        <dbReference type="PROSITE" id="PS51296"/>
    </source>
</evidence>
<dbReference type="GO" id="GO:0018626">
    <property type="term" value="F:2-halobenzoate 1,2-dioxygenase activity"/>
    <property type="evidence" value="ECO:0007669"/>
    <property type="project" value="UniProtKB-EC"/>
</dbReference>
<feature type="domain" description="Rieske" evidence="9">
    <location>
        <begin position="51"/>
        <end position="132"/>
    </location>
</feature>
<dbReference type="InterPro" id="IPR001663">
    <property type="entry name" value="Rng_hydr_dOase-A"/>
</dbReference>
<evidence type="ECO:0000256" key="7">
    <source>
        <dbReference type="ARBA" id="ARBA00023014"/>
    </source>
</evidence>
<dbReference type="PANTHER" id="PTHR43756">
    <property type="entry name" value="CHOLINE MONOOXYGENASE, CHLOROPLASTIC"/>
    <property type="match status" value="1"/>
</dbReference>
<protein>
    <submittedName>
        <fullName evidence="10">2-halobenzoate 1,2-dioxygenase large subunit</fullName>
        <ecNumber evidence="10">1.14.12.13</ecNumber>
    </submittedName>
</protein>
<dbReference type="Pfam" id="PF00355">
    <property type="entry name" value="Rieske"/>
    <property type="match status" value="1"/>
</dbReference>
<keyword evidence="4 10" id="KW-0223">Dioxygenase</keyword>
<dbReference type="Proteomes" id="UP000244934">
    <property type="component" value="Unassembled WGS sequence"/>
</dbReference>
<dbReference type="EMBL" id="ONZI01000001">
    <property type="protein sequence ID" value="SPJ32202.1"/>
    <property type="molecule type" value="Genomic_DNA"/>
</dbReference>
<dbReference type="Gene3D" id="3.90.380.10">
    <property type="entry name" value="Naphthalene 1,2-dioxygenase Alpha Subunit, Chain A, domain 1"/>
    <property type="match status" value="1"/>
</dbReference>
<keyword evidence="8" id="KW-0520">NAD</keyword>
<dbReference type="InterPro" id="IPR017941">
    <property type="entry name" value="Rieske_2Fe-2S"/>
</dbReference>
<dbReference type="RefSeq" id="WP_108841102.1">
    <property type="nucleotide sequence ID" value="NZ_ONZI01000001.1"/>
</dbReference>
<dbReference type="Pfam" id="PF00848">
    <property type="entry name" value="Ring_hydroxyl_A"/>
    <property type="match status" value="1"/>
</dbReference>
<keyword evidence="7" id="KW-0411">Iron-sulfur</keyword>
<evidence type="ECO:0000256" key="2">
    <source>
        <dbReference type="ARBA" id="ARBA00022714"/>
    </source>
</evidence>
<dbReference type="InterPro" id="IPR036922">
    <property type="entry name" value="Rieske_2Fe-2S_sf"/>
</dbReference>
<keyword evidence="6" id="KW-0408">Iron</keyword>
<keyword evidence="3" id="KW-0479">Metal-binding</keyword>
<proteinExistence type="inferred from homology"/>
<reference evidence="11" key="1">
    <citation type="submission" date="2018-03" db="EMBL/GenBank/DDBJ databases">
        <authorList>
            <person name="Navarro De La Torre S."/>
        </authorList>
    </citation>
    <scope>NUCLEOTIDE SEQUENCE [LARGE SCALE GENOMIC DNA]</scope>
    <source>
        <strain evidence="11">EAod3</strain>
    </source>
</reference>
<dbReference type="PANTHER" id="PTHR43756:SF1">
    <property type="entry name" value="3-PHENYLPROPIONATE_CINNAMIC ACID DIOXYGENASE SUBUNIT ALPHA"/>
    <property type="match status" value="1"/>
</dbReference>
<name>A0A2R8CHA8_9GAMM</name>
<dbReference type="PROSITE" id="PS51296">
    <property type="entry name" value="RIESKE"/>
    <property type="match status" value="1"/>
</dbReference>
<evidence type="ECO:0000256" key="5">
    <source>
        <dbReference type="ARBA" id="ARBA00023002"/>
    </source>
</evidence>
<dbReference type="OrthoDB" id="9769355at2"/>
<dbReference type="EC" id="1.14.12.13" evidence="10"/>
<accession>A0A2R8CHA8</accession>
<dbReference type="InterPro" id="IPR015881">
    <property type="entry name" value="ARHD_Rieske_2Fe_2S"/>
</dbReference>
<dbReference type="Gene3D" id="2.102.10.10">
    <property type="entry name" value="Rieske [2Fe-2S] iron-sulphur domain"/>
    <property type="match status" value="1"/>
</dbReference>
<dbReference type="CDD" id="cd08879">
    <property type="entry name" value="RHO_alpha_C_AntDO-like"/>
    <property type="match status" value="1"/>
</dbReference>
<keyword evidence="2" id="KW-0001">2Fe-2S</keyword>
<keyword evidence="5 10" id="KW-0560">Oxidoreductase</keyword>
<evidence type="ECO:0000256" key="8">
    <source>
        <dbReference type="ARBA" id="ARBA00023027"/>
    </source>
</evidence>
<evidence type="ECO:0000313" key="10">
    <source>
        <dbReference type="EMBL" id="SPJ32202.1"/>
    </source>
</evidence>